<protein>
    <submittedName>
        <fullName evidence="1">Uncharacterized protein</fullName>
    </submittedName>
</protein>
<dbReference type="Gene3D" id="1.25.40.10">
    <property type="entry name" value="Tetratricopeptide repeat domain"/>
    <property type="match status" value="1"/>
</dbReference>
<dbReference type="InterPro" id="IPR011990">
    <property type="entry name" value="TPR-like_helical_dom_sf"/>
</dbReference>
<reference evidence="1" key="1">
    <citation type="submission" date="2016-10" db="EMBL/GenBank/DDBJ databases">
        <authorList>
            <person name="de Groot N.N."/>
        </authorList>
    </citation>
    <scope>NUCLEOTIDE SEQUENCE</scope>
</reference>
<dbReference type="PROSITE" id="PS50005">
    <property type="entry name" value="TPR"/>
    <property type="match status" value="1"/>
</dbReference>
<dbReference type="EMBL" id="FPHP01000005">
    <property type="protein sequence ID" value="SFV74844.1"/>
    <property type="molecule type" value="Genomic_DNA"/>
</dbReference>
<dbReference type="InterPro" id="IPR019734">
    <property type="entry name" value="TPR_rpt"/>
</dbReference>
<accession>A0A1W1D2Q4</accession>
<sequence>MELFSRHWLIVAHIKEIGFYDIAQQYSIITTKKAYGMFNDKNYQSALNTFYSEIRQINDLEAIYNFVTIGYVYDTKLKQQVKKSLTLLQKGHILKENSEFAKALILLIKEKETKENLEKAKTILQHMQAMGLTPAMKNLLLGYVYHRLLELSHKDNGEYDVTLYKKAHYQYMLALDLAYDNQRIQSAVLENLGMLHFSVGNYALSTHFFAQRSTLPFLNIQSEASFRWHFARALFYYNHYKQAKEEGDKAYKLAQKAHRDVIAFMQQDAFYNLYAQEYEQASFLYQKVIKNLQGINRAKALLGYGYSLKKLHKCKQATKQFQKLLQLTPSLEHLPKNRYRLIDFEPKRLELLAYGFLVSCETDRKKQQSYLAKRVKILKDMKGNVSDFAYDEKTRLEFLIKTLQQEAVIYEKEKELNKMGKVMSEALQLLPLYIKEGGAYSSQVMLRTLDNYLALSILYPKAFHQEEKPLAKSLTTKTIQALTYPNYTPPLIKMEQKKLQKLLTKF</sequence>
<dbReference type="AlphaFoldDB" id="A0A1W1D2Q4"/>
<evidence type="ECO:0000313" key="1">
    <source>
        <dbReference type="EMBL" id="SFV74844.1"/>
    </source>
</evidence>
<organism evidence="1">
    <name type="scientific">hydrothermal vent metagenome</name>
    <dbReference type="NCBI Taxonomy" id="652676"/>
    <lineage>
        <taxon>unclassified sequences</taxon>
        <taxon>metagenomes</taxon>
        <taxon>ecological metagenomes</taxon>
    </lineage>
</organism>
<dbReference type="SUPFAM" id="SSF48452">
    <property type="entry name" value="TPR-like"/>
    <property type="match status" value="1"/>
</dbReference>
<proteinExistence type="predicted"/>
<name>A0A1W1D2Q4_9ZZZZ</name>
<gene>
    <name evidence="1" type="ORF">MNB_SM-3-188</name>
</gene>